<feature type="transmembrane region" description="Helical" evidence="3">
    <location>
        <begin position="35"/>
        <end position="54"/>
    </location>
</feature>
<keyword evidence="1" id="KW-1015">Disulfide bond</keyword>
<proteinExistence type="predicted"/>
<dbReference type="AlphaFoldDB" id="D9Z4Z1"/>
<dbReference type="Pfam" id="PF13995">
    <property type="entry name" value="YebF"/>
    <property type="match status" value="1"/>
</dbReference>
<organism evidence="4">
    <name type="scientific">Escherichia coli</name>
    <dbReference type="NCBI Taxonomy" id="562"/>
    <lineage>
        <taxon>Bacteria</taxon>
        <taxon>Pseudomonadati</taxon>
        <taxon>Pseudomonadota</taxon>
        <taxon>Gammaproteobacteria</taxon>
        <taxon>Enterobacterales</taxon>
        <taxon>Enterobacteriaceae</taxon>
        <taxon>Escherichia</taxon>
    </lineage>
</organism>
<keyword evidence="3" id="KW-0472">Membrane</keyword>
<dbReference type="InterPro" id="IPR025603">
    <property type="entry name" value="YebF/ColM_immunity"/>
</dbReference>
<accession>D9Z4Z1</accession>
<geneLocation type="plasmid" evidence="4">
    <name>pEC_B24</name>
</geneLocation>
<dbReference type="PROSITE" id="PS51979">
    <property type="entry name" value="YEBF_CMI"/>
    <property type="match status" value="1"/>
</dbReference>
<evidence type="ECO:0000256" key="1">
    <source>
        <dbReference type="ARBA" id="ARBA00023157"/>
    </source>
</evidence>
<protein>
    <submittedName>
        <fullName evidence="4">Cmi</fullName>
    </submittedName>
</protein>
<keyword evidence="3" id="KW-0812">Transmembrane</keyword>
<dbReference type="Gene3D" id="3.10.450.300">
    <property type="entry name" value="YebF/Colicin-M immunity protein"/>
    <property type="match status" value="1"/>
</dbReference>
<evidence type="ECO:0000256" key="3">
    <source>
        <dbReference type="SAM" id="Phobius"/>
    </source>
</evidence>
<name>D9Z4Z1_ECOLX</name>
<keyword evidence="4" id="KW-0614">Plasmid</keyword>
<gene>
    <name evidence="4" type="primary">cmi</name>
</gene>
<evidence type="ECO:0000256" key="2">
    <source>
        <dbReference type="PROSITE-ProRule" id="PRU01323"/>
    </source>
</evidence>
<keyword evidence="3" id="KW-1133">Transmembrane helix</keyword>
<dbReference type="EMBL" id="GU371926">
    <property type="protein sequence ID" value="ADL13941.1"/>
    <property type="molecule type" value="Genomic_DNA"/>
</dbReference>
<comment type="caution">
    <text evidence="2">Lacks conserved residue(s) required for the propagation of feature annotation.</text>
</comment>
<dbReference type="InterPro" id="IPR038703">
    <property type="entry name" value="YebF/Cmi_sf"/>
</dbReference>
<evidence type="ECO:0000313" key="4">
    <source>
        <dbReference type="EMBL" id="ADL13941.1"/>
    </source>
</evidence>
<sequence>MLKPLHSMLTLYGYIRNVFLYRMNDRSCGDFMKVISMKFIFILTIIALAAVFFWSEDKGPACYQVSDEQARTFVKNDYLQRMKRWDNDVQLLGTEIPKITWEKIERSLTDVEDEKTLLVPFKAEGPEGKRMYYGMYHCEEGYVEYAND</sequence>
<reference evidence="4" key="1">
    <citation type="journal article" date="2010" name="PLoS ONE">
        <title>Complete nucleotide sequence of CTX-M-15-plasmids from clinical Escherichia coli isolates: insertional events of transposons and insertion sequences.</title>
        <authorList>
            <person name="Smet A."/>
            <person name="Van Nieuwerburgh F."/>
            <person name="Vandekerckhove T.T."/>
            <person name="Martel A."/>
            <person name="Deforce D."/>
            <person name="Butaye P."/>
            <person name="Haesebrouck F."/>
        </authorList>
    </citation>
    <scope>NUCLEOTIDE SEQUENCE</scope>
    <source>
        <strain evidence="4">B24</strain>
        <plasmid evidence="4">pEC_B24</plasmid>
    </source>
</reference>